<dbReference type="Pfam" id="PF00589">
    <property type="entry name" value="Phage_integrase"/>
    <property type="match status" value="1"/>
</dbReference>
<dbReference type="PANTHER" id="PTHR30629">
    <property type="entry name" value="PROPHAGE INTEGRASE"/>
    <property type="match status" value="1"/>
</dbReference>
<feature type="domain" description="Tyr recombinase" evidence="5">
    <location>
        <begin position="169"/>
        <end position="368"/>
    </location>
</feature>
<keyword evidence="4" id="KW-0233">DNA recombination</keyword>
<evidence type="ECO:0000256" key="2">
    <source>
        <dbReference type="ARBA" id="ARBA00022908"/>
    </source>
</evidence>
<gene>
    <name evidence="6" type="ORF">LMG32289_03917</name>
</gene>
<dbReference type="Gene3D" id="1.10.443.10">
    <property type="entry name" value="Intergrase catalytic core"/>
    <property type="match status" value="1"/>
</dbReference>
<keyword evidence="2" id="KW-0229">DNA integration</keyword>
<comment type="caution">
    <text evidence="6">The sequence shown here is derived from an EMBL/GenBank/DDBJ whole genome shotgun (WGS) entry which is preliminary data.</text>
</comment>
<comment type="similarity">
    <text evidence="1">Belongs to the 'phage' integrase family.</text>
</comment>
<keyword evidence="7" id="KW-1185">Reference proteome</keyword>
<keyword evidence="3" id="KW-0238">DNA-binding</keyword>
<dbReference type="SUPFAM" id="SSF56349">
    <property type="entry name" value="DNA breaking-rejoining enzymes"/>
    <property type="match status" value="1"/>
</dbReference>
<accession>A0ABM8XCM4</accession>
<dbReference type="PROSITE" id="PS51898">
    <property type="entry name" value="TYR_RECOMBINASE"/>
    <property type="match status" value="1"/>
</dbReference>
<evidence type="ECO:0000313" key="6">
    <source>
        <dbReference type="EMBL" id="CAG9177822.1"/>
    </source>
</evidence>
<dbReference type="PANTHER" id="PTHR30629:SF2">
    <property type="entry name" value="PROPHAGE INTEGRASE INTS-RELATED"/>
    <property type="match status" value="1"/>
</dbReference>
<dbReference type="InterPro" id="IPR011010">
    <property type="entry name" value="DNA_brk_join_enz"/>
</dbReference>
<evidence type="ECO:0000313" key="7">
    <source>
        <dbReference type="Proteomes" id="UP000706525"/>
    </source>
</evidence>
<dbReference type="RefSeq" id="WP_223991258.1">
    <property type="nucleotide sequence ID" value="NZ_CAJZAG010000007.1"/>
</dbReference>
<proteinExistence type="inferred from homology"/>
<dbReference type="InterPro" id="IPR002104">
    <property type="entry name" value="Integrase_catalytic"/>
</dbReference>
<sequence>MNARRRLKADGLPSRVYVRSGSYHWVRNTDEKWIKLCRVDEGQTRMYERLAEEKRKLEIDADEASMSRLVAVYMNQNDKHYADSYRVEWRRRGEDIRKAFKLKAIEEVDPGTVEEFLIGNWADKLPTQTAMKGWLSKFFSWAVLRRYVALNPCREVALKKPKTRKVYIPHAHFLAIRDALAIYRYEKSVGGARRTFAAKVPTGPEMQVFVDLCYLTCQRSTDIRQLRWSQVDRAACVIHFVPSKTADSSGEAVDWPITPEIEDVLRRARELQRDINIRSLTEDFVVTDRNGKVKTAAACRDAWRDAMARAQLDGKGYTVKDIRAKALTDAKKAGYNIEALQIAGAHTDRATTEGYIKQREVPVSTVRLQLPAA</sequence>
<reference evidence="6 7" key="1">
    <citation type="submission" date="2021-08" db="EMBL/GenBank/DDBJ databases">
        <authorList>
            <person name="Peeters C."/>
        </authorList>
    </citation>
    <scope>NUCLEOTIDE SEQUENCE [LARGE SCALE GENOMIC DNA]</scope>
    <source>
        <strain evidence="6 7">LMG 32289</strain>
    </source>
</reference>
<evidence type="ECO:0000256" key="4">
    <source>
        <dbReference type="ARBA" id="ARBA00023172"/>
    </source>
</evidence>
<evidence type="ECO:0000256" key="3">
    <source>
        <dbReference type="ARBA" id="ARBA00023125"/>
    </source>
</evidence>
<evidence type="ECO:0000259" key="5">
    <source>
        <dbReference type="PROSITE" id="PS51898"/>
    </source>
</evidence>
<dbReference type="Gene3D" id="1.10.150.130">
    <property type="match status" value="1"/>
</dbReference>
<dbReference type="InterPro" id="IPR050808">
    <property type="entry name" value="Phage_Integrase"/>
</dbReference>
<name>A0ABM8XCM4_9BURK</name>
<evidence type="ECO:0000256" key="1">
    <source>
        <dbReference type="ARBA" id="ARBA00008857"/>
    </source>
</evidence>
<organism evidence="6 7">
    <name type="scientific">Cupriavidus pampae</name>
    <dbReference type="NCBI Taxonomy" id="659251"/>
    <lineage>
        <taxon>Bacteria</taxon>
        <taxon>Pseudomonadati</taxon>
        <taxon>Pseudomonadota</taxon>
        <taxon>Betaproteobacteria</taxon>
        <taxon>Burkholderiales</taxon>
        <taxon>Burkholderiaceae</taxon>
        <taxon>Cupriavidus</taxon>
    </lineage>
</organism>
<dbReference type="EMBL" id="CAJZAG010000007">
    <property type="protein sequence ID" value="CAG9177822.1"/>
    <property type="molecule type" value="Genomic_DNA"/>
</dbReference>
<protein>
    <recommendedName>
        <fullName evidence="5">Tyr recombinase domain-containing protein</fullName>
    </recommendedName>
</protein>
<dbReference type="InterPro" id="IPR013762">
    <property type="entry name" value="Integrase-like_cat_sf"/>
</dbReference>
<dbReference type="InterPro" id="IPR010998">
    <property type="entry name" value="Integrase_recombinase_N"/>
</dbReference>
<dbReference type="Proteomes" id="UP000706525">
    <property type="component" value="Unassembled WGS sequence"/>
</dbReference>